<dbReference type="PRINTS" id="PR00722">
    <property type="entry name" value="CHYMOTRYPSIN"/>
</dbReference>
<evidence type="ECO:0000256" key="5">
    <source>
        <dbReference type="ARBA" id="ARBA00023157"/>
    </source>
</evidence>
<feature type="signal peptide" evidence="7">
    <location>
        <begin position="1"/>
        <end position="24"/>
    </location>
</feature>
<dbReference type="GO" id="GO:0004252">
    <property type="term" value="F:serine-type endopeptidase activity"/>
    <property type="evidence" value="ECO:0007669"/>
    <property type="project" value="InterPro"/>
</dbReference>
<reference evidence="10" key="3">
    <citation type="submission" date="2014-09" db="EMBL/GenBank/DDBJ databases">
        <authorList>
            <person name="Magalhaes I.L.F."/>
            <person name="Oliveira U."/>
            <person name="Santos F.R."/>
            <person name="Vidigal T.H.D.A."/>
            <person name="Brescovit A.D."/>
            <person name="Santos A.J."/>
        </authorList>
    </citation>
    <scope>NUCLEOTIDE SEQUENCE</scope>
</reference>
<keyword evidence="5" id="KW-1015">Disulfide bond</keyword>
<sequence length="284" mass="31870">MNELMNGILVHLGLTFYLQTFVTSDCSGRVNFGGCEIPITDAPWTVGLVSRIDKRFTVETPFCTGTIIDANWILTAAHCTVKYRKDPAKILVIAGADHKTDFKNLTIVQRRTALKIHVHPNYVADFGLRTPDASLIYVHTLIFTKRVMPVKLWDEKWPGEEVLVRCEAFGWGLVANRYDHEHIVYTNSLRKTVIRALHGLCPCLNRRVIQIQLICSHPSSEGGICSGDSGGPLVCNKKLAGVAYAAVAGNCRFFRWWTETPVQLSRNYESLALRMPGTRFHKAL</sequence>
<comment type="similarity">
    <text evidence="1">Belongs to the peptidase S1 family.</text>
</comment>
<evidence type="ECO:0000313" key="9">
    <source>
        <dbReference type="EMBL" id="JAG04113.1"/>
    </source>
</evidence>
<evidence type="ECO:0000256" key="6">
    <source>
        <dbReference type="RuleBase" id="RU363034"/>
    </source>
</evidence>
<evidence type="ECO:0000256" key="3">
    <source>
        <dbReference type="ARBA" id="ARBA00022801"/>
    </source>
</evidence>
<evidence type="ECO:0000259" key="8">
    <source>
        <dbReference type="PROSITE" id="PS50240"/>
    </source>
</evidence>
<keyword evidence="4 6" id="KW-0720">Serine protease</keyword>
<gene>
    <name evidence="9" type="ORF">CM83_43965</name>
</gene>
<dbReference type="Gene3D" id="2.40.10.10">
    <property type="entry name" value="Trypsin-like serine proteases"/>
    <property type="match status" value="2"/>
</dbReference>
<dbReference type="InterPro" id="IPR018114">
    <property type="entry name" value="TRYPSIN_HIS"/>
</dbReference>
<dbReference type="InterPro" id="IPR043504">
    <property type="entry name" value="Peptidase_S1_PA_chymotrypsin"/>
</dbReference>
<dbReference type="EMBL" id="GBRD01009755">
    <property type="protein sequence ID" value="JAG56069.1"/>
    <property type="molecule type" value="Transcribed_RNA"/>
</dbReference>
<name>A0A0A9WCA9_LYGHE</name>
<dbReference type="PANTHER" id="PTHR24276">
    <property type="entry name" value="POLYSERASE-RELATED"/>
    <property type="match status" value="1"/>
</dbReference>
<dbReference type="EMBL" id="GBHO01039491">
    <property type="protein sequence ID" value="JAG04113.1"/>
    <property type="molecule type" value="Transcribed_RNA"/>
</dbReference>
<keyword evidence="7" id="KW-0732">Signal</keyword>
<evidence type="ECO:0000256" key="4">
    <source>
        <dbReference type="ARBA" id="ARBA00022825"/>
    </source>
</evidence>
<feature type="chain" id="PRO_5015033638" evidence="7">
    <location>
        <begin position="25"/>
        <end position="284"/>
    </location>
</feature>
<dbReference type="InterPro" id="IPR033116">
    <property type="entry name" value="TRYPSIN_SER"/>
</dbReference>
<dbReference type="PROSITE" id="PS50240">
    <property type="entry name" value="TRYPSIN_DOM"/>
    <property type="match status" value="1"/>
</dbReference>
<dbReference type="InterPro" id="IPR050430">
    <property type="entry name" value="Peptidase_S1"/>
</dbReference>
<feature type="domain" description="Peptidase S1" evidence="8">
    <location>
        <begin position="31"/>
        <end position="263"/>
    </location>
</feature>
<dbReference type="InterPro" id="IPR001254">
    <property type="entry name" value="Trypsin_dom"/>
</dbReference>
<evidence type="ECO:0000313" key="10">
    <source>
        <dbReference type="EMBL" id="JAG56069.1"/>
    </source>
</evidence>
<proteinExistence type="inferred from homology"/>
<reference evidence="9" key="2">
    <citation type="submission" date="2014-07" db="EMBL/GenBank/DDBJ databases">
        <authorList>
            <person name="Hull J."/>
        </authorList>
    </citation>
    <scope>NUCLEOTIDE SEQUENCE</scope>
</reference>
<keyword evidence="3 6" id="KW-0378">Hydrolase</keyword>
<reference evidence="9" key="1">
    <citation type="journal article" date="2014" name="PLoS ONE">
        <title>Transcriptome-Based Identification of ABC Transporters in the Western Tarnished Plant Bug Lygus hesperus.</title>
        <authorList>
            <person name="Hull J.J."/>
            <person name="Chaney K."/>
            <person name="Geib S.M."/>
            <person name="Fabrick J.A."/>
            <person name="Brent C.S."/>
            <person name="Walsh D."/>
            <person name="Lavine L.C."/>
        </authorList>
    </citation>
    <scope>NUCLEOTIDE SEQUENCE</scope>
</reference>
<dbReference type="InterPro" id="IPR009003">
    <property type="entry name" value="Peptidase_S1_PA"/>
</dbReference>
<dbReference type="AlphaFoldDB" id="A0A0A9WCA9"/>
<organism evidence="9">
    <name type="scientific">Lygus hesperus</name>
    <name type="common">Western plant bug</name>
    <dbReference type="NCBI Taxonomy" id="30085"/>
    <lineage>
        <taxon>Eukaryota</taxon>
        <taxon>Metazoa</taxon>
        <taxon>Ecdysozoa</taxon>
        <taxon>Arthropoda</taxon>
        <taxon>Hexapoda</taxon>
        <taxon>Insecta</taxon>
        <taxon>Pterygota</taxon>
        <taxon>Neoptera</taxon>
        <taxon>Paraneoptera</taxon>
        <taxon>Hemiptera</taxon>
        <taxon>Heteroptera</taxon>
        <taxon>Panheteroptera</taxon>
        <taxon>Cimicomorpha</taxon>
        <taxon>Miridae</taxon>
        <taxon>Mirini</taxon>
        <taxon>Lygus</taxon>
    </lineage>
</organism>
<dbReference type="SUPFAM" id="SSF50494">
    <property type="entry name" value="Trypsin-like serine proteases"/>
    <property type="match status" value="1"/>
</dbReference>
<dbReference type="PROSITE" id="PS00134">
    <property type="entry name" value="TRYPSIN_HIS"/>
    <property type="match status" value="1"/>
</dbReference>
<accession>A0A0A9WCA9</accession>
<dbReference type="PANTHER" id="PTHR24276:SF98">
    <property type="entry name" value="FI18310P1-RELATED"/>
    <property type="match status" value="1"/>
</dbReference>
<evidence type="ECO:0000256" key="7">
    <source>
        <dbReference type="SAM" id="SignalP"/>
    </source>
</evidence>
<dbReference type="Pfam" id="PF00089">
    <property type="entry name" value="Trypsin"/>
    <property type="match status" value="1"/>
</dbReference>
<keyword evidence="2 6" id="KW-0645">Protease</keyword>
<protein>
    <submittedName>
        <fullName evidence="9">Trypsin 3A1</fullName>
    </submittedName>
</protein>
<dbReference type="GO" id="GO:0006508">
    <property type="term" value="P:proteolysis"/>
    <property type="evidence" value="ECO:0007669"/>
    <property type="project" value="UniProtKB-KW"/>
</dbReference>
<evidence type="ECO:0000256" key="1">
    <source>
        <dbReference type="ARBA" id="ARBA00007664"/>
    </source>
</evidence>
<evidence type="ECO:0000256" key="2">
    <source>
        <dbReference type="ARBA" id="ARBA00022670"/>
    </source>
</evidence>
<dbReference type="SMART" id="SM00020">
    <property type="entry name" value="Tryp_SPc"/>
    <property type="match status" value="1"/>
</dbReference>
<dbReference type="PROSITE" id="PS00135">
    <property type="entry name" value="TRYPSIN_SER"/>
    <property type="match status" value="1"/>
</dbReference>
<dbReference type="InterPro" id="IPR001314">
    <property type="entry name" value="Peptidase_S1A"/>
</dbReference>